<evidence type="ECO:0000313" key="3">
    <source>
        <dbReference type="Proteomes" id="UP001190700"/>
    </source>
</evidence>
<reference evidence="2 3" key="1">
    <citation type="journal article" date="2015" name="Genome Biol. Evol.">
        <title>Comparative Genomics of a Bacterivorous Green Alga Reveals Evolutionary Causalities and Consequences of Phago-Mixotrophic Mode of Nutrition.</title>
        <authorList>
            <person name="Burns J.A."/>
            <person name="Paasch A."/>
            <person name="Narechania A."/>
            <person name="Kim E."/>
        </authorList>
    </citation>
    <scope>NUCLEOTIDE SEQUENCE [LARGE SCALE GENOMIC DNA]</scope>
    <source>
        <strain evidence="2 3">PLY_AMNH</strain>
    </source>
</reference>
<keyword evidence="3" id="KW-1185">Reference proteome</keyword>
<dbReference type="EMBL" id="LGRX02006597">
    <property type="protein sequence ID" value="KAK3276344.1"/>
    <property type="molecule type" value="Genomic_DNA"/>
</dbReference>
<dbReference type="AlphaFoldDB" id="A0AAE0GDT5"/>
<feature type="compositionally biased region" description="Basic and acidic residues" evidence="1">
    <location>
        <begin position="41"/>
        <end position="58"/>
    </location>
</feature>
<dbReference type="Proteomes" id="UP001190700">
    <property type="component" value="Unassembled WGS sequence"/>
</dbReference>
<protein>
    <submittedName>
        <fullName evidence="2">Uncharacterized protein</fullName>
    </submittedName>
</protein>
<organism evidence="2 3">
    <name type="scientific">Cymbomonas tetramitiformis</name>
    <dbReference type="NCBI Taxonomy" id="36881"/>
    <lineage>
        <taxon>Eukaryota</taxon>
        <taxon>Viridiplantae</taxon>
        <taxon>Chlorophyta</taxon>
        <taxon>Pyramimonadophyceae</taxon>
        <taxon>Pyramimonadales</taxon>
        <taxon>Pyramimonadaceae</taxon>
        <taxon>Cymbomonas</taxon>
    </lineage>
</organism>
<proteinExistence type="predicted"/>
<sequence>MQIAVQTSESDELSDTIDEEESVAGESDEDEGALPTRQFSKPKDSVEEKASRKEFERKRTEITGAISSAFRENVKAPAVSIPFKHGKSTDDFFPPPNAHTPGLSKELVARKPRKVSQGMPYVFQKILPPRYWQTISGFSKAYAIKKKAGQDVNAD</sequence>
<evidence type="ECO:0000256" key="1">
    <source>
        <dbReference type="SAM" id="MobiDB-lite"/>
    </source>
</evidence>
<gene>
    <name evidence="2" type="ORF">CYMTET_15571</name>
</gene>
<comment type="caution">
    <text evidence="2">The sequence shown here is derived from an EMBL/GenBank/DDBJ whole genome shotgun (WGS) entry which is preliminary data.</text>
</comment>
<evidence type="ECO:0000313" key="2">
    <source>
        <dbReference type="EMBL" id="KAK3276344.1"/>
    </source>
</evidence>
<feature type="region of interest" description="Disordered" evidence="1">
    <location>
        <begin position="1"/>
        <end position="58"/>
    </location>
</feature>
<accession>A0AAE0GDT5</accession>
<name>A0AAE0GDT5_9CHLO</name>
<feature type="compositionally biased region" description="Acidic residues" evidence="1">
    <location>
        <begin position="9"/>
        <end position="32"/>
    </location>
</feature>